<evidence type="ECO:0000256" key="2">
    <source>
        <dbReference type="ARBA" id="ARBA00022679"/>
    </source>
</evidence>
<dbReference type="InterPro" id="IPR018201">
    <property type="entry name" value="Ketoacyl_synth_AS"/>
</dbReference>
<protein>
    <recommendedName>
        <fullName evidence="4">Ketosynthase family 3 (KS3) domain-containing protein</fullName>
    </recommendedName>
</protein>
<dbReference type="InterPro" id="IPR020841">
    <property type="entry name" value="PKS_Beta-ketoAc_synthase_dom"/>
</dbReference>
<evidence type="ECO:0000313" key="5">
    <source>
        <dbReference type="EMBL" id="MBK1815269.1"/>
    </source>
</evidence>
<dbReference type="SUPFAM" id="SSF53901">
    <property type="entry name" value="Thiolase-like"/>
    <property type="match status" value="2"/>
</dbReference>
<organism evidence="5 6">
    <name type="scientific">Luteolibacter yonseiensis</name>
    <dbReference type="NCBI Taxonomy" id="1144680"/>
    <lineage>
        <taxon>Bacteria</taxon>
        <taxon>Pseudomonadati</taxon>
        <taxon>Verrucomicrobiota</taxon>
        <taxon>Verrucomicrobiia</taxon>
        <taxon>Verrucomicrobiales</taxon>
        <taxon>Verrucomicrobiaceae</taxon>
        <taxon>Luteolibacter</taxon>
    </lineage>
</organism>
<dbReference type="PANTHER" id="PTHR11712:SF347">
    <property type="entry name" value="BETA KETOACYL-ACYL CARRIER PROTEIN SYNTHASE"/>
    <property type="match status" value="1"/>
</dbReference>
<reference evidence="5" key="1">
    <citation type="submission" date="2021-01" db="EMBL/GenBank/DDBJ databases">
        <title>Modified the classification status of verrucomicrobia.</title>
        <authorList>
            <person name="Feng X."/>
        </authorList>
    </citation>
    <scope>NUCLEOTIDE SEQUENCE</scope>
    <source>
        <strain evidence="5">JCM 18052</strain>
    </source>
</reference>
<evidence type="ECO:0000256" key="3">
    <source>
        <dbReference type="RuleBase" id="RU003694"/>
    </source>
</evidence>
<keyword evidence="6" id="KW-1185">Reference proteome</keyword>
<dbReference type="PANTHER" id="PTHR11712">
    <property type="entry name" value="POLYKETIDE SYNTHASE-RELATED"/>
    <property type="match status" value="1"/>
</dbReference>
<feature type="domain" description="Ketosynthase family 3 (KS3)" evidence="4">
    <location>
        <begin position="1"/>
        <end position="379"/>
    </location>
</feature>
<name>A0A934R4Z1_9BACT</name>
<dbReference type="Proteomes" id="UP000600139">
    <property type="component" value="Unassembled WGS sequence"/>
</dbReference>
<dbReference type="GO" id="GO:0006633">
    <property type="term" value="P:fatty acid biosynthetic process"/>
    <property type="evidence" value="ECO:0007669"/>
    <property type="project" value="InterPro"/>
</dbReference>
<keyword evidence="2 3" id="KW-0808">Transferase</keyword>
<dbReference type="InterPro" id="IPR000794">
    <property type="entry name" value="Beta-ketoacyl_synthase"/>
</dbReference>
<dbReference type="Pfam" id="PF02801">
    <property type="entry name" value="Ketoacyl-synt_C"/>
    <property type="match status" value="1"/>
</dbReference>
<dbReference type="AlphaFoldDB" id="A0A934R4Z1"/>
<evidence type="ECO:0000313" key="6">
    <source>
        <dbReference type="Proteomes" id="UP000600139"/>
    </source>
</evidence>
<dbReference type="InterPro" id="IPR014031">
    <property type="entry name" value="Ketoacyl_synth_C"/>
</dbReference>
<dbReference type="PROSITE" id="PS00606">
    <property type="entry name" value="KS3_1"/>
    <property type="match status" value="1"/>
</dbReference>
<sequence length="380" mass="39478">MSIHTALSITGLGALSALGSDVASHYQAVLARRTPFRKLGGLLGNDSPHAHRPGAWIGERKLLINRKWSPATMAALHVAREAVSAAGWRDDDLRDAALVIGTSRGNAAGWLGPWPGRRPFKLMAASNTIHSEPCSAISIEFGITGPNHVLASGCAAGLDAVGIAMMMVRSGAAPRALAVAVDLPLVPLLLDNYHASGLLADAMALDPYHPASAGFIPAEGAAAMAIEPAEGKFSRLLHYGCNSDARDPVGIPADGGRTPELFEKALALHGKPSAICPHATGTSVQAVADPASFRRAFPADPPDLHLLKPFIGHTIGASGLLESVILARFLEEGKLPPNLPGLHAPDGFNLPHEPLDASGPIYKLSHGMGGHNALLILSPP</sequence>
<dbReference type="InterPro" id="IPR014030">
    <property type="entry name" value="Ketoacyl_synth_N"/>
</dbReference>
<evidence type="ECO:0000256" key="1">
    <source>
        <dbReference type="ARBA" id="ARBA00008467"/>
    </source>
</evidence>
<comment type="caution">
    <text evidence="5">The sequence shown here is derived from an EMBL/GenBank/DDBJ whole genome shotgun (WGS) entry which is preliminary data.</text>
</comment>
<comment type="similarity">
    <text evidence="1 3">Belongs to the thiolase-like superfamily. Beta-ketoacyl-ACP synthases family.</text>
</comment>
<dbReference type="Gene3D" id="3.40.47.10">
    <property type="match status" value="1"/>
</dbReference>
<dbReference type="PROSITE" id="PS52004">
    <property type="entry name" value="KS3_2"/>
    <property type="match status" value="1"/>
</dbReference>
<dbReference type="Pfam" id="PF00109">
    <property type="entry name" value="ketoacyl-synt"/>
    <property type="match status" value="1"/>
</dbReference>
<dbReference type="EMBL" id="JAENIK010000008">
    <property type="protein sequence ID" value="MBK1815269.1"/>
    <property type="molecule type" value="Genomic_DNA"/>
</dbReference>
<gene>
    <name evidence="5" type="ORF">JIN84_06575</name>
</gene>
<dbReference type="InterPro" id="IPR016039">
    <property type="entry name" value="Thiolase-like"/>
</dbReference>
<dbReference type="RefSeq" id="WP_200350235.1">
    <property type="nucleotide sequence ID" value="NZ_BAABHZ010000012.1"/>
</dbReference>
<accession>A0A934R4Z1</accession>
<proteinExistence type="inferred from homology"/>
<evidence type="ECO:0000259" key="4">
    <source>
        <dbReference type="PROSITE" id="PS52004"/>
    </source>
</evidence>
<dbReference type="GO" id="GO:0004315">
    <property type="term" value="F:3-oxoacyl-[acyl-carrier-protein] synthase activity"/>
    <property type="evidence" value="ECO:0007669"/>
    <property type="project" value="InterPro"/>
</dbReference>